<protein>
    <recommendedName>
        <fullName evidence="3">Lysozyme inhibitor of I-type lysozyme</fullName>
    </recommendedName>
</protein>
<dbReference type="RefSeq" id="WP_079467735.1">
    <property type="nucleotide sequence ID" value="NZ_FUZZ01000001.1"/>
</dbReference>
<dbReference type="InterPro" id="IPR038643">
    <property type="entry name" value="PliI_sf"/>
</dbReference>
<organism evidence="1 2">
    <name type="scientific">Chitinophaga ginsengisegetis</name>
    <dbReference type="NCBI Taxonomy" id="393003"/>
    <lineage>
        <taxon>Bacteria</taxon>
        <taxon>Pseudomonadati</taxon>
        <taxon>Bacteroidota</taxon>
        <taxon>Chitinophagia</taxon>
        <taxon>Chitinophagales</taxon>
        <taxon>Chitinophagaceae</taxon>
        <taxon>Chitinophaga</taxon>
    </lineage>
</organism>
<dbReference type="Gene3D" id="2.40.128.460">
    <property type="entry name" value="Periplasmic lysozyme inhibitor of I-type lysozyme"/>
    <property type="match status" value="1"/>
</dbReference>
<name>A0A1T5N4T5_9BACT</name>
<proteinExistence type="predicted"/>
<dbReference type="EMBL" id="FUZZ01000001">
    <property type="protein sequence ID" value="SKC95467.1"/>
    <property type="molecule type" value="Genomic_DNA"/>
</dbReference>
<dbReference type="PROSITE" id="PS51257">
    <property type="entry name" value="PROKAR_LIPOPROTEIN"/>
    <property type="match status" value="1"/>
</dbReference>
<accession>A0A1T5N4T5</accession>
<dbReference type="STRING" id="393003.SAMN05660461_0396"/>
<dbReference type="Proteomes" id="UP000190166">
    <property type="component" value="Unassembled WGS sequence"/>
</dbReference>
<evidence type="ECO:0000313" key="1">
    <source>
        <dbReference type="EMBL" id="SKC95467.1"/>
    </source>
</evidence>
<evidence type="ECO:0000313" key="2">
    <source>
        <dbReference type="Proteomes" id="UP000190166"/>
    </source>
</evidence>
<gene>
    <name evidence="1" type="ORF">SAMN05660461_0396</name>
</gene>
<dbReference type="AlphaFoldDB" id="A0A1T5N4T5"/>
<evidence type="ECO:0008006" key="3">
    <source>
        <dbReference type="Google" id="ProtNLM"/>
    </source>
</evidence>
<sequence>MDRIFFRLSLLPVMIFAACNSPMQNKEERAAKDSANAPVQAPATEDVKSVTLDTTYGDYRISAIARGNSSMRDLILAVGSKKDSTQADSTIEKDVKGALKNMMIADLDGNGKPELYLQMLSEGTGQFGKIYAFDIGPKITRINTYSLDTMQQKAYRGQDTFFIKGKTLVRTFPAFRENDPDALTANTRGIIVYHLQKAGDTLKLLPAK</sequence>
<keyword evidence="2" id="KW-1185">Reference proteome</keyword>
<reference evidence="2" key="1">
    <citation type="submission" date="2017-02" db="EMBL/GenBank/DDBJ databases">
        <authorList>
            <person name="Varghese N."/>
            <person name="Submissions S."/>
        </authorList>
    </citation>
    <scope>NUCLEOTIDE SEQUENCE [LARGE SCALE GENOMIC DNA]</scope>
    <source>
        <strain evidence="2">DSM 18108</strain>
    </source>
</reference>